<evidence type="ECO:0000256" key="1">
    <source>
        <dbReference type="SAM" id="MobiDB-lite"/>
    </source>
</evidence>
<proteinExistence type="predicted"/>
<feature type="signal peptide" evidence="2">
    <location>
        <begin position="1"/>
        <end position="20"/>
    </location>
</feature>
<keyword evidence="2" id="KW-0732">Signal</keyword>
<dbReference type="AlphaFoldDB" id="A0A8S3ZJ96"/>
<protein>
    <submittedName>
        <fullName evidence="3">Uncharacterized protein</fullName>
    </submittedName>
</protein>
<comment type="caution">
    <text evidence="3">The sequence shown here is derived from an EMBL/GenBank/DDBJ whole genome shotgun (WGS) entry which is preliminary data.</text>
</comment>
<name>A0A8S3ZJ96_9EUPU</name>
<keyword evidence="4" id="KW-1185">Reference proteome</keyword>
<accession>A0A8S3ZJ96</accession>
<gene>
    <name evidence="3" type="ORF">CUNI_LOCUS15101</name>
</gene>
<evidence type="ECO:0000313" key="4">
    <source>
        <dbReference type="Proteomes" id="UP000678393"/>
    </source>
</evidence>
<evidence type="ECO:0000256" key="2">
    <source>
        <dbReference type="SAM" id="SignalP"/>
    </source>
</evidence>
<feature type="region of interest" description="Disordered" evidence="1">
    <location>
        <begin position="353"/>
        <end position="375"/>
    </location>
</feature>
<reference evidence="3" key="1">
    <citation type="submission" date="2021-04" db="EMBL/GenBank/DDBJ databases">
        <authorList>
            <consortium name="Molecular Ecology Group"/>
        </authorList>
    </citation>
    <scope>NUCLEOTIDE SEQUENCE</scope>
</reference>
<evidence type="ECO:0000313" key="3">
    <source>
        <dbReference type="EMBL" id="CAG5129543.1"/>
    </source>
</evidence>
<organism evidence="3 4">
    <name type="scientific">Candidula unifasciata</name>
    <dbReference type="NCBI Taxonomy" id="100452"/>
    <lineage>
        <taxon>Eukaryota</taxon>
        <taxon>Metazoa</taxon>
        <taxon>Spiralia</taxon>
        <taxon>Lophotrochozoa</taxon>
        <taxon>Mollusca</taxon>
        <taxon>Gastropoda</taxon>
        <taxon>Heterobranchia</taxon>
        <taxon>Euthyneura</taxon>
        <taxon>Panpulmonata</taxon>
        <taxon>Eupulmonata</taxon>
        <taxon>Stylommatophora</taxon>
        <taxon>Helicina</taxon>
        <taxon>Helicoidea</taxon>
        <taxon>Geomitridae</taxon>
        <taxon>Candidula</taxon>
    </lineage>
</organism>
<dbReference type="Proteomes" id="UP000678393">
    <property type="component" value="Unassembled WGS sequence"/>
</dbReference>
<feature type="chain" id="PRO_5035922215" evidence="2">
    <location>
        <begin position="21"/>
        <end position="375"/>
    </location>
</feature>
<sequence length="375" mass="42802">MSVTAEKVCVFMLLILAVETQKFRHGLCQFEHTEDSKEDYATDLTILKALKANKKCNVDWSRTYYADDDGYIAVNCGRCSIYNLHVSAKRNTQHDPIVCSGLTPELFTSKLDCMWKKTCILRYSTATIVLSLPNQEPNVPNCVGEEPGTVDVGYSCLDSGFDVETVNTLVTFNQTVEHCKHAMKTPGIAFATFDVIKDRTTQGYKGFVKSHSKFPWNYPRDNADFQFINSWSSELHVLQAPNNLKHLRLQVAELKLAAGDRLQIINRHQKVSVLELLKTRRYDFQGQSVTFNFSVRHSSDQTDAGFLICYQWYTPKQDSLATATADLCSTFTYHVDPCGKRNKKLLKDKCGLWKKPKKNGNKQHKYRKQHRKSSK</sequence>
<dbReference type="OrthoDB" id="10284805at2759"/>
<dbReference type="EMBL" id="CAJHNH020003557">
    <property type="protein sequence ID" value="CAG5129543.1"/>
    <property type="molecule type" value="Genomic_DNA"/>
</dbReference>